<dbReference type="InterPro" id="IPR036986">
    <property type="entry name" value="S4_RNA-bd_sf"/>
</dbReference>
<name>A0A2U3DBX8_SULT2</name>
<evidence type="ECO:0000313" key="5">
    <source>
        <dbReference type="EMBL" id="PWI58778.1"/>
    </source>
</evidence>
<comment type="similarity">
    <text evidence="2">Belongs to the TlyA family.</text>
</comment>
<dbReference type="NCBIfam" id="TIGR00478">
    <property type="entry name" value="tly"/>
    <property type="match status" value="1"/>
</dbReference>
<dbReference type="RefSeq" id="WP_109429370.1">
    <property type="nucleotide sequence ID" value="NZ_MPDK01000002.1"/>
</dbReference>
<dbReference type="Gene3D" id="3.40.50.150">
    <property type="entry name" value="Vaccinia Virus protein VP39"/>
    <property type="match status" value="1"/>
</dbReference>
<dbReference type="InterPro" id="IPR047048">
    <property type="entry name" value="TlyA"/>
</dbReference>
<dbReference type="EMBL" id="MPDK01000002">
    <property type="protein sequence ID" value="PWI58778.1"/>
    <property type="molecule type" value="Genomic_DNA"/>
</dbReference>
<dbReference type="GO" id="GO:0003723">
    <property type="term" value="F:RNA binding"/>
    <property type="evidence" value="ECO:0007669"/>
    <property type="project" value="UniProtKB-KW"/>
</dbReference>
<dbReference type="InterPro" id="IPR029063">
    <property type="entry name" value="SAM-dependent_MTases_sf"/>
</dbReference>
<evidence type="ECO:0000256" key="1">
    <source>
        <dbReference type="ARBA" id="ARBA00022884"/>
    </source>
</evidence>
<sequence>MSKERIDVLLVQRGLANSREQAKRLVMAGLVFTETERIDKAGMKIDAKTQLVVKGTLHPYVSRGGLKLEKALRSFAVTVENKVVVDVGASTGGFTDCALQHGAALVYAVDVGYGQLAWSLRMDERVRVMERVNFRYIEASHFQPRPTVGVMDVSFISIGKLFPKLHEILEDHADLITLVKPQFEAGPKYVSKGGIVRDSNVHEMVLRRVIEQAAGCGFTARALDFSPIRGGDGNIEFLLWLKKGSFSVDPLPISEIVEVAHEVDFS</sequence>
<dbReference type="Pfam" id="PF01728">
    <property type="entry name" value="FtsJ"/>
    <property type="match status" value="1"/>
</dbReference>
<evidence type="ECO:0000256" key="2">
    <source>
        <dbReference type="ARBA" id="ARBA00029460"/>
    </source>
</evidence>
<dbReference type="Proteomes" id="UP000245380">
    <property type="component" value="Unassembled WGS sequence"/>
</dbReference>
<dbReference type="GO" id="GO:0032259">
    <property type="term" value="P:methylation"/>
    <property type="evidence" value="ECO:0007669"/>
    <property type="project" value="UniProtKB-KW"/>
</dbReference>
<comment type="caution">
    <text evidence="5">The sequence shown here is derived from an EMBL/GenBank/DDBJ whole genome shotgun (WGS) entry which is preliminary data.</text>
</comment>
<keyword evidence="6" id="KW-1185">Reference proteome</keyword>
<dbReference type="SUPFAM" id="SSF55174">
    <property type="entry name" value="Alpha-L RNA-binding motif"/>
    <property type="match status" value="1"/>
</dbReference>
<dbReference type="InterPro" id="IPR004538">
    <property type="entry name" value="Hemolysin_A/TlyA"/>
</dbReference>
<dbReference type="PIRSF" id="PIRSF005578">
    <property type="entry name" value="TlyA"/>
    <property type="match status" value="1"/>
</dbReference>
<dbReference type="InterPro" id="IPR002877">
    <property type="entry name" value="RNA_MeTrfase_FtsJ_dom"/>
</dbReference>
<proteinExistence type="inferred from homology"/>
<dbReference type="PANTHER" id="PTHR32319:SF0">
    <property type="entry name" value="BACTERIAL HEMOLYSIN-LIKE PROTEIN"/>
    <property type="match status" value="1"/>
</dbReference>
<dbReference type="AlphaFoldDB" id="A0A2U3DBX8"/>
<keyword evidence="5" id="KW-0808">Transferase</keyword>
<dbReference type="OrthoDB" id="9784736at2"/>
<evidence type="ECO:0000259" key="4">
    <source>
        <dbReference type="SMART" id="SM00363"/>
    </source>
</evidence>
<dbReference type="SUPFAM" id="SSF53335">
    <property type="entry name" value="S-adenosyl-L-methionine-dependent methyltransferases"/>
    <property type="match status" value="1"/>
</dbReference>
<evidence type="ECO:0000256" key="3">
    <source>
        <dbReference type="PROSITE-ProRule" id="PRU00182"/>
    </source>
</evidence>
<dbReference type="InterPro" id="IPR002942">
    <property type="entry name" value="S4_RNA-bd"/>
</dbReference>
<dbReference type="CDD" id="cd00165">
    <property type="entry name" value="S4"/>
    <property type="match status" value="1"/>
</dbReference>
<protein>
    <submittedName>
        <fullName evidence="5">TlyA family rRNA (Cytidine-2'-O)-methyltransferase</fullName>
    </submittedName>
</protein>
<keyword evidence="5" id="KW-0489">Methyltransferase</keyword>
<dbReference type="Pfam" id="PF01479">
    <property type="entry name" value="S4"/>
    <property type="match status" value="1"/>
</dbReference>
<dbReference type="PANTHER" id="PTHR32319">
    <property type="entry name" value="BACTERIAL HEMOLYSIN-LIKE PROTEIN"/>
    <property type="match status" value="1"/>
</dbReference>
<keyword evidence="1 3" id="KW-0694">RNA-binding</keyword>
<dbReference type="GO" id="GO:0008168">
    <property type="term" value="F:methyltransferase activity"/>
    <property type="evidence" value="ECO:0007669"/>
    <property type="project" value="UniProtKB-KW"/>
</dbReference>
<dbReference type="SMART" id="SM00363">
    <property type="entry name" value="S4"/>
    <property type="match status" value="1"/>
</dbReference>
<dbReference type="PROSITE" id="PS50889">
    <property type="entry name" value="S4"/>
    <property type="match status" value="1"/>
</dbReference>
<reference evidence="5 6" key="1">
    <citation type="submission" date="2016-11" db="EMBL/GenBank/DDBJ databases">
        <title>Comparative genomics of Acidibacillus ferroxidans species.</title>
        <authorList>
            <person name="Oliveira G."/>
            <person name="Nunes G."/>
            <person name="Oliveira R."/>
            <person name="Araujo F."/>
            <person name="Salim A."/>
            <person name="Scholte L."/>
            <person name="Morais D."/>
            <person name="Nancucheo I."/>
            <person name="Johnson D.B."/>
            <person name="Grail B."/>
            <person name="Bittencourt J."/>
            <person name="Valadares R."/>
        </authorList>
    </citation>
    <scope>NUCLEOTIDE SEQUENCE [LARGE SCALE GENOMIC DNA]</scope>
    <source>
        <strain evidence="5 6">Y002</strain>
    </source>
</reference>
<evidence type="ECO:0000313" key="6">
    <source>
        <dbReference type="Proteomes" id="UP000245380"/>
    </source>
</evidence>
<accession>A0A2U3DBX8</accession>
<feature type="domain" description="RNA-binding S4" evidence="4">
    <location>
        <begin position="4"/>
        <end position="69"/>
    </location>
</feature>
<gene>
    <name evidence="5" type="ORF">BM613_01400</name>
</gene>
<dbReference type="Gene3D" id="3.10.290.10">
    <property type="entry name" value="RNA-binding S4 domain"/>
    <property type="match status" value="1"/>
</dbReference>
<organism evidence="5 6">
    <name type="scientific">Sulfoacidibacillus thermotolerans</name>
    <name type="common">Acidibacillus sulfuroxidans</name>
    <dbReference type="NCBI Taxonomy" id="1765684"/>
    <lineage>
        <taxon>Bacteria</taxon>
        <taxon>Bacillati</taxon>
        <taxon>Bacillota</taxon>
        <taxon>Bacilli</taxon>
        <taxon>Bacillales</taxon>
        <taxon>Alicyclobacillaceae</taxon>
        <taxon>Sulfoacidibacillus</taxon>
    </lineage>
</organism>